<protein>
    <recommendedName>
        <fullName evidence="3">DDE Tnp4 domain-containing protein</fullName>
    </recommendedName>
</protein>
<dbReference type="EMBL" id="PKSM01000022">
    <property type="protein sequence ID" value="POW21257.1"/>
    <property type="molecule type" value="Genomic_DNA"/>
</dbReference>
<dbReference type="InterPro" id="IPR006912">
    <property type="entry name" value="Harbinger_derived_prot"/>
</dbReference>
<evidence type="ECO:0000313" key="2">
    <source>
        <dbReference type="Proteomes" id="UP000238274"/>
    </source>
</evidence>
<reference evidence="2" key="3">
    <citation type="journal article" date="2018" name="Mol. Plant Microbe Interact.">
        <title>Genome sequence resources for the wheat stripe rust pathogen (Puccinia striiformis f. sp. tritici) and the barley stripe rust pathogen (Puccinia striiformis f. sp. hordei).</title>
        <authorList>
            <person name="Xia C."/>
            <person name="Wang M."/>
            <person name="Yin C."/>
            <person name="Cornejo O.E."/>
            <person name="Hulbert S.H."/>
            <person name="Chen X."/>
        </authorList>
    </citation>
    <scope>NUCLEOTIDE SEQUENCE [LARGE SCALE GENOMIC DNA]</scope>
    <source>
        <strain evidence="2">93TX-2</strain>
    </source>
</reference>
<name>A0A2S4WHT2_9BASI</name>
<organism evidence="1 2">
    <name type="scientific">Puccinia striiformis</name>
    <dbReference type="NCBI Taxonomy" id="27350"/>
    <lineage>
        <taxon>Eukaryota</taxon>
        <taxon>Fungi</taxon>
        <taxon>Dikarya</taxon>
        <taxon>Basidiomycota</taxon>
        <taxon>Pucciniomycotina</taxon>
        <taxon>Pucciniomycetes</taxon>
        <taxon>Pucciniales</taxon>
        <taxon>Pucciniaceae</taxon>
        <taxon>Puccinia</taxon>
    </lineage>
</organism>
<dbReference type="OrthoDB" id="2506095at2759"/>
<dbReference type="VEuPathDB" id="FungiDB:PSTT_11936"/>
<sequence>MLAYGCSADFLDEYFRMAESTALESLKRFRRAVVNVFSEEYLCILNPEDILRLLKVAKKQGFPGMLGSLDCMHWTWKNCPTAYAGQYSGKEKEPTIILVAVASYNTWIWHVFFGLPGTLNNVNVLDQSPVFKKLQDGVGLAVNFKIGSNDYSMGYYLSDGIYPKWATLIQTINFPTTKKEKNFAKHQEAY</sequence>
<dbReference type="AlphaFoldDB" id="A0A2S4WHT2"/>
<dbReference type="Proteomes" id="UP000238274">
    <property type="component" value="Unassembled WGS sequence"/>
</dbReference>
<dbReference type="VEuPathDB" id="FungiDB:PSHT_02586"/>
<evidence type="ECO:0000313" key="1">
    <source>
        <dbReference type="EMBL" id="POW21257.1"/>
    </source>
</evidence>
<reference evidence="2" key="2">
    <citation type="journal article" date="2018" name="BMC Genomics">
        <title>Genomic insights into host adaptation between the wheat stripe rust pathogen (Puccinia striiformis f. sp. tritici) and the barley stripe rust pathogen (Puccinia striiformis f. sp. hordei).</title>
        <authorList>
            <person name="Xia C."/>
            <person name="Wang M."/>
            <person name="Yin C."/>
            <person name="Cornejo O.E."/>
            <person name="Hulbert S.H."/>
            <person name="Chen X."/>
        </authorList>
    </citation>
    <scope>NUCLEOTIDE SEQUENCE [LARGE SCALE GENOMIC DNA]</scope>
    <source>
        <strain evidence="2">93TX-2</strain>
    </source>
</reference>
<evidence type="ECO:0008006" key="3">
    <source>
        <dbReference type="Google" id="ProtNLM"/>
    </source>
</evidence>
<dbReference type="Pfam" id="PF04827">
    <property type="entry name" value="Plant_tran"/>
    <property type="match status" value="1"/>
</dbReference>
<gene>
    <name evidence="1" type="ORF">PSHT_02586</name>
</gene>
<dbReference type="PANTHER" id="PTHR47150:SF6">
    <property type="entry name" value="OS01G0872900 PROTEIN"/>
    <property type="match status" value="1"/>
</dbReference>
<dbReference type="PANTHER" id="PTHR47150">
    <property type="entry name" value="OS12G0169200 PROTEIN"/>
    <property type="match status" value="1"/>
</dbReference>
<comment type="caution">
    <text evidence="1">The sequence shown here is derived from an EMBL/GenBank/DDBJ whole genome shotgun (WGS) entry which is preliminary data.</text>
</comment>
<accession>A0A2S4WHT2</accession>
<keyword evidence="2" id="KW-1185">Reference proteome</keyword>
<proteinExistence type="predicted"/>
<reference evidence="1 2" key="1">
    <citation type="submission" date="2017-12" db="EMBL/GenBank/DDBJ databases">
        <title>Gene loss provides genomic basis for host adaptation in cereal stripe rust fungi.</title>
        <authorList>
            <person name="Xia C."/>
        </authorList>
    </citation>
    <scope>NUCLEOTIDE SEQUENCE [LARGE SCALE GENOMIC DNA]</scope>
    <source>
        <strain evidence="1 2">93TX-2</strain>
    </source>
</reference>